<comment type="similarity">
    <text evidence="2">Belongs to the binding-protein-dependent transport system permease family. HisMQ subfamily.</text>
</comment>
<dbReference type="PANTHER" id="PTHR30614:SF37">
    <property type="entry name" value="AMINO-ACID ABC TRANSPORTER PERMEASE PROTEIN YHDX-RELATED"/>
    <property type="match status" value="1"/>
</dbReference>
<feature type="domain" description="ABC transmembrane type-1" evidence="10">
    <location>
        <begin position="93"/>
        <end position="381"/>
    </location>
</feature>
<evidence type="ECO:0000256" key="9">
    <source>
        <dbReference type="RuleBase" id="RU363032"/>
    </source>
</evidence>
<sequence>MADLAANAQGGARPFARLTAALSRPTTLAQVLFVLGVAALLVALTLVAQSNLERLSVKSGYGFLWEKAPFELGESLIAYKAGDTYMRAFAVGILNTLKVAALGIILSTALGLVIALGQLSPSSVVARVCRLYIETARNVPLLMQLIFWYAFLTASLPRVKQALSPVEGVYLSNRGLFLPALDFGGAGGQIGLALLAGLVMAVALMVWKLRTQARGNIAWAFWGLLLLPAIATFLLSGATVSLDLPELKGFNFRGGLAVSPEFLALLLGLTFYTAAFNAEVIRGGILGVPKGQTEAATALGLKRGQVMRLVVIPQALRIIIPPISNNFLNLTKESSLAVAIGYPELVRVANVTLAETSQSIECISIIMLVFLTISLSTSLFLNWFNARAALVTR</sequence>
<feature type="transmembrane region" description="Helical" evidence="9">
    <location>
        <begin position="99"/>
        <end position="119"/>
    </location>
</feature>
<proteinExistence type="inferred from homology"/>
<dbReference type="InterPro" id="IPR000515">
    <property type="entry name" value="MetI-like"/>
</dbReference>
<dbReference type="PROSITE" id="PS50928">
    <property type="entry name" value="ABC_TM1"/>
    <property type="match status" value="1"/>
</dbReference>
<dbReference type="CDD" id="cd06261">
    <property type="entry name" value="TM_PBP2"/>
    <property type="match status" value="1"/>
</dbReference>
<keyword evidence="12" id="KW-1185">Reference proteome</keyword>
<reference evidence="11" key="1">
    <citation type="journal article" date="2014" name="Int. J. Syst. Evol. Microbiol.">
        <title>Complete genome sequence of Corynebacterium casei LMG S-19264T (=DSM 44701T), isolated from a smear-ripened cheese.</title>
        <authorList>
            <consortium name="US DOE Joint Genome Institute (JGI-PGF)"/>
            <person name="Walter F."/>
            <person name="Albersmeier A."/>
            <person name="Kalinowski J."/>
            <person name="Ruckert C."/>
        </authorList>
    </citation>
    <scope>NUCLEOTIDE SEQUENCE</scope>
    <source>
        <strain evidence="11">KCTC 42650</strain>
    </source>
</reference>
<feature type="transmembrane region" description="Helical" evidence="9">
    <location>
        <begin position="27"/>
        <end position="48"/>
    </location>
</feature>
<dbReference type="RefSeq" id="WP_189679603.1">
    <property type="nucleotide sequence ID" value="NZ_BNCJ01000003.1"/>
</dbReference>
<dbReference type="EMBL" id="BNCJ01000003">
    <property type="protein sequence ID" value="GHF45701.1"/>
    <property type="molecule type" value="Genomic_DNA"/>
</dbReference>
<evidence type="ECO:0000259" key="10">
    <source>
        <dbReference type="PROSITE" id="PS50928"/>
    </source>
</evidence>
<evidence type="ECO:0000313" key="11">
    <source>
        <dbReference type="EMBL" id="GHF45701.1"/>
    </source>
</evidence>
<reference evidence="11" key="2">
    <citation type="submission" date="2020-09" db="EMBL/GenBank/DDBJ databases">
        <authorList>
            <person name="Sun Q."/>
            <person name="Kim S."/>
        </authorList>
    </citation>
    <scope>NUCLEOTIDE SEQUENCE</scope>
    <source>
        <strain evidence="11">KCTC 42650</strain>
    </source>
</reference>
<dbReference type="GO" id="GO:0006865">
    <property type="term" value="P:amino acid transport"/>
    <property type="evidence" value="ECO:0007669"/>
    <property type="project" value="UniProtKB-KW"/>
</dbReference>
<feature type="transmembrane region" description="Helical" evidence="9">
    <location>
        <begin position="219"/>
        <end position="242"/>
    </location>
</feature>
<feature type="transmembrane region" description="Helical" evidence="9">
    <location>
        <begin position="262"/>
        <end position="281"/>
    </location>
</feature>
<dbReference type="InterPro" id="IPR010065">
    <property type="entry name" value="AA_ABC_transptr_permease_3TM"/>
</dbReference>
<dbReference type="GO" id="GO:0043190">
    <property type="term" value="C:ATP-binding cassette (ABC) transporter complex"/>
    <property type="evidence" value="ECO:0007669"/>
    <property type="project" value="InterPro"/>
</dbReference>
<evidence type="ECO:0000256" key="7">
    <source>
        <dbReference type="ARBA" id="ARBA00022989"/>
    </source>
</evidence>
<keyword evidence="7 9" id="KW-1133">Transmembrane helix</keyword>
<dbReference type="GO" id="GO:0022857">
    <property type="term" value="F:transmembrane transporter activity"/>
    <property type="evidence" value="ECO:0007669"/>
    <property type="project" value="InterPro"/>
</dbReference>
<keyword evidence="8 9" id="KW-0472">Membrane</keyword>
<feature type="transmembrane region" description="Helical" evidence="9">
    <location>
        <begin position="176"/>
        <end position="207"/>
    </location>
</feature>
<organism evidence="11 12">
    <name type="scientific">Seohaeicola zhoushanensis</name>
    <dbReference type="NCBI Taxonomy" id="1569283"/>
    <lineage>
        <taxon>Bacteria</taxon>
        <taxon>Pseudomonadati</taxon>
        <taxon>Pseudomonadota</taxon>
        <taxon>Alphaproteobacteria</taxon>
        <taxon>Rhodobacterales</taxon>
        <taxon>Roseobacteraceae</taxon>
        <taxon>Seohaeicola</taxon>
    </lineage>
</organism>
<dbReference type="NCBIfam" id="TIGR01726">
    <property type="entry name" value="HEQRo_perm_3TM"/>
    <property type="match status" value="1"/>
</dbReference>
<keyword evidence="5 9" id="KW-0812">Transmembrane</keyword>
<keyword evidence="4" id="KW-1003">Cell membrane</keyword>
<keyword evidence="6" id="KW-0029">Amino-acid transport</keyword>
<name>A0A8J3GWS1_9RHOB</name>
<evidence type="ECO:0000256" key="8">
    <source>
        <dbReference type="ARBA" id="ARBA00023136"/>
    </source>
</evidence>
<evidence type="ECO:0000256" key="3">
    <source>
        <dbReference type="ARBA" id="ARBA00022448"/>
    </source>
</evidence>
<accession>A0A8J3GWS1</accession>
<dbReference type="PANTHER" id="PTHR30614">
    <property type="entry name" value="MEMBRANE COMPONENT OF AMINO ACID ABC TRANSPORTER"/>
    <property type="match status" value="1"/>
</dbReference>
<dbReference type="InterPro" id="IPR035906">
    <property type="entry name" value="MetI-like_sf"/>
</dbReference>
<gene>
    <name evidence="11" type="ORF">GCM10017056_16670</name>
</gene>
<evidence type="ECO:0000256" key="1">
    <source>
        <dbReference type="ARBA" id="ARBA00004429"/>
    </source>
</evidence>
<dbReference type="Pfam" id="PF00528">
    <property type="entry name" value="BPD_transp_1"/>
    <property type="match status" value="1"/>
</dbReference>
<dbReference type="AlphaFoldDB" id="A0A8J3GWS1"/>
<feature type="transmembrane region" description="Helical" evidence="9">
    <location>
        <begin position="362"/>
        <end position="384"/>
    </location>
</feature>
<comment type="caution">
    <text evidence="11">The sequence shown here is derived from an EMBL/GenBank/DDBJ whole genome shotgun (WGS) entry which is preliminary data.</text>
</comment>
<evidence type="ECO:0000313" key="12">
    <source>
        <dbReference type="Proteomes" id="UP000626220"/>
    </source>
</evidence>
<dbReference type="SUPFAM" id="SSF161098">
    <property type="entry name" value="MetI-like"/>
    <property type="match status" value="2"/>
</dbReference>
<dbReference type="InterPro" id="IPR043429">
    <property type="entry name" value="ArtM/GltK/GlnP/TcyL/YhdX-like"/>
</dbReference>
<evidence type="ECO:0000256" key="4">
    <source>
        <dbReference type="ARBA" id="ARBA00022475"/>
    </source>
</evidence>
<dbReference type="Gene3D" id="1.10.3720.10">
    <property type="entry name" value="MetI-like"/>
    <property type="match status" value="2"/>
</dbReference>
<evidence type="ECO:0000256" key="2">
    <source>
        <dbReference type="ARBA" id="ARBA00010072"/>
    </source>
</evidence>
<evidence type="ECO:0000256" key="6">
    <source>
        <dbReference type="ARBA" id="ARBA00022970"/>
    </source>
</evidence>
<evidence type="ECO:0000256" key="5">
    <source>
        <dbReference type="ARBA" id="ARBA00022692"/>
    </source>
</evidence>
<keyword evidence="3 9" id="KW-0813">Transport</keyword>
<protein>
    <submittedName>
        <fullName evidence="11">ABC transporter permease</fullName>
    </submittedName>
</protein>
<comment type="subcellular location">
    <subcellularLocation>
        <location evidence="1">Cell inner membrane</location>
        <topology evidence="1">Multi-pass membrane protein</topology>
    </subcellularLocation>
    <subcellularLocation>
        <location evidence="9">Cell membrane</location>
        <topology evidence="9">Multi-pass membrane protein</topology>
    </subcellularLocation>
</comment>
<dbReference type="Proteomes" id="UP000626220">
    <property type="component" value="Unassembled WGS sequence"/>
</dbReference>